<organism evidence="6">
    <name type="scientific">Timema douglasi</name>
    <name type="common">Walking stick</name>
    <dbReference type="NCBI Taxonomy" id="61478"/>
    <lineage>
        <taxon>Eukaryota</taxon>
        <taxon>Metazoa</taxon>
        <taxon>Ecdysozoa</taxon>
        <taxon>Arthropoda</taxon>
        <taxon>Hexapoda</taxon>
        <taxon>Insecta</taxon>
        <taxon>Pterygota</taxon>
        <taxon>Neoptera</taxon>
        <taxon>Polyneoptera</taxon>
        <taxon>Phasmatodea</taxon>
        <taxon>Timematodea</taxon>
        <taxon>Timematoidea</taxon>
        <taxon>Timematidae</taxon>
        <taxon>Timema</taxon>
    </lineage>
</organism>
<dbReference type="InterPro" id="IPR044421">
    <property type="entry name" value="SMYD4_SET"/>
</dbReference>
<keyword evidence="3" id="KW-0949">S-adenosyl-L-methionine</keyword>
<dbReference type="Gene3D" id="6.10.140.2220">
    <property type="match status" value="1"/>
</dbReference>
<feature type="domain" description="SET" evidence="5">
    <location>
        <begin position="474"/>
        <end position="818"/>
    </location>
</feature>
<dbReference type="InterPro" id="IPR046341">
    <property type="entry name" value="SET_dom_sf"/>
</dbReference>
<dbReference type="GO" id="GO:0005737">
    <property type="term" value="C:cytoplasm"/>
    <property type="evidence" value="ECO:0007669"/>
    <property type="project" value="TreeGrafter"/>
</dbReference>
<evidence type="ECO:0000256" key="2">
    <source>
        <dbReference type="ARBA" id="ARBA00022679"/>
    </source>
</evidence>
<keyword evidence="1" id="KW-0489">Methyltransferase</keyword>
<keyword evidence="2" id="KW-0808">Transferase</keyword>
<dbReference type="EMBL" id="OA566270">
    <property type="protein sequence ID" value="CAD7198600.1"/>
    <property type="molecule type" value="Genomic_DNA"/>
</dbReference>
<evidence type="ECO:0000256" key="1">
    <source>
        <dbReference type="ARBA" id="ARBA00022603"/>
    </source>
</evidence>
<protein>
    <recommendedName>
        <fullName evidence="5">SET domain-containing protein</fullName>
    </recommendedName>
</protein>
<dbReference type="GO" id="GO:0032259">
    <property type="term" value="P:methylation"/>
    <property type="evidence" value="ECO:0007669"/>
    <property type="project" value="UniProtKB-KW"/>
</dbReference>
<dbReference type="GO" id="GO:0008757">
    <property type="term" value="F:S-adenosylmethionine-dependent methyltransferase activity"/>
    <property type="evidence" value="ECO:0007669"/>
    <property type="project" value="UniProtKB-ARBA"/>
</dbReference>
<sequence length="968" mass="110060">MGKIGFRGSEPTFAWRESGKQFRKTTPSSPNRDSNLNLPVFSSLAQHESSALANYATEAEVKEGFGNLINLYRGRGLNPGPPAQKSDILPLDHQAMFCSESCRKASWEKNHSIICSVSPYLDELGRAVNLSLLIIIKASRNYKSLTELYQQVKSWEGKDFPKNYFDENGQYGSQDYKNIYNLVTNSEKRPLEHSFRSAALAFYVLKCLEDESKFFTSFIPSQSRPFDVKLFIGGVLLRHLQNTTYNAYTVFESYRFGNTDKSMDYREIGAAVYATMSLMNHSCDPNVNRFNCNDTLILRVIQPIKKGEQKLFYRICVILPEDKGSRLPPSKTFSWNRYSTKVAPLRCWTAILLCQSTRWSCTMKTMITMSGLQGQCEAIIVNVIASMALNKLHNDLPKSTFVSIITDTSNKNNVKLALVANALDCLALASSLPDHKKQQLEEELTILMGQSLEAVPEKNTEHLVESQNDTSILPKISFGPNEKIPCASDCIDIHSSKDMGRCVVATRDINIGDVLGVEEPFASVLLPQFYYTHCYNCYLRCCTLLPCHYCSMCPRLTLSFQTRSKTDDKPKALIGQESVPKPPPPLKDCTCKKQVMYCSESCRKASWEKNHCVDCTLLPYIHKQDSNTIEMLAVRIIITASREYESPEEFYRQVKSWKAGDSTTESTFDGNGQYVSQDYKNIYNIVTNTEKRSVADLFKRAVTAARILQCFENKSNFFTSFSSNELLPSDFKLFIGGLLLRHLQNLPCNAHEVSESLRCENDGDVLKCVEIGAAAYATMSLVNHSCDPNVVRHSYRDTVVLRAIRLIKKGEQVLDNYGYHYALHEKEERQSHLKDQYYFTCDCEACHDDWPTYFNLNSDKPTYKCQTCDFSLPALLVGEDVICEHCKCSNNIKEILTLLNESSKDYDRHLISVLSGSHDNAVVQQMIEHLEKLDQYIKRPWQEYNNCQEAIKQCYMKLGNYYESKLGV</sequence>
<dbReference type="CDD" id="cd10536">
    <property type="entry name" value="SET_SMYD4"/>
    <property type="match status" value="1"/>
</dbReference>
<dbReference type="PROSITE" id="PS50280">
    <property type="entry name" value="SET"/>
    <property type="match status" value="1"/>
</dbReference>
<dbReference type="GO" id="GO:0008170">
    <property type="term" value="F:N-methyltransferase activity"/>
    <property type="evidence" value="ECO:0007669"/>
    <property type="project" value="UniProtKB-ARBA"/>
</dbReference>
<dbReference type="Pfam" id="PF00856">
    <property type="entry name" value="SET"/>
    <property type="match status" value="2"/>
</dbReference>
<feature type="compositionally biased region" description="Polar residues" evidence="4">
    <location>
        <begin position="24"/>
        <end position="35"/>
    </location>
</feature>
<evidence type="ECO:0000256" key="3">
    <source>
        <dbReference type="ARBA" id="ARBA00022691"/>
    </source>
</evidence>
<dbReference type="Gene3D" id="1.10.220.160">
    <property type="match status" value="1"/>
</dbReference>
<dbReference type="GO" id="GO:0042826">
    <property type="term" value="F:histone deacetylase binding"/>
    <property type="evidence" value="ECO:0007669"/>
    <property type="project" value="TreeGrafter"/>
</dbReference>
<feature type="region of interest" description="Disordered" evidence="4">
    <location>
        <begin position="16"/>
        <end position="35"/>
    </location>
</feature>
<dbReference type="Gene3D" id="2.170.270.10">
    <property type="entry name" value="SET domain"/>
    <property type="match status" value="2"/>
</dbReference>
<accession>A0A7R8VKE4</accession>
<dbReference type="GO" id="GO:0008276">
    <property type="term" value="F:protein methyltransferase activity"/>
    <property type="evidence" value="ECO:0007669"/>
    <property type="project" value="UniProtKB-ARBA"/>
</dbReference>
<evidence type="ECO:0000256" key="4">
    <source>
        <dbReference type="SAM" id="MobiDB-lite"/>
    </source>
</evidence>
<evidence type="ECO:0000313" key="6">
    <source>
        <dbReference type="EMBL" id="CAD7198600.1"/>
    </source>
</evidence>
<dbReference type="GO" id="GO:0005634">
    <property type="term" value="C:nucleus"/>
    <property type="evidence" value="ECO:0007669"/>
    <property type="project" value="TreeGrafter"/>
</dbReference>
<proteinExistence type="predicted"/>
<dbReference type="PANTHER" id="PTHR46165">
    <property type="entry name" value="SET AND MYND DOMAIN-CONTAINING PROTEIN 4"/>
    <property type="match status" value="1"/>
</dbReference>
<evidence type="ECO:0000259" key="5">
    <source>
        <dbReference type="PROSITE" id="PS50280"/>
    </source>
</evidence>
<name>A0A7R8VKE4_TIMDO</name>
<gene>
    <name evidence="6" type="ORF">TDIB3V08_LOCUS4879</name>
</gene>
<dbReference type="InterPro" id="IPR001214">
    <property type="entry name" value="SET_dom"/>
</dbReference>
<dbReference type="SUPFAM" id="SSF82199">
    <property type="entry name" value="SET domain"/>
    <property type="match status" value="2"/>
</dbReference>
<reference evidence="6" key="1">
    <citation type="submission" date="2020-11" db="EMBL/GenBank/DDBJ databases">
        <authorList>
            <person name="Tran Van P."/>
        </authorList>
    </citation>
    <scope>NUCLEOTIDE SEQUENCE</scope>
</reference>
<dbReference type="PANTHER" id="PTHR46165:SF7">
    <property type="entry name" value="SET AND MYND DOMAIN-CONTAINING PROTEIN 4"/>
    <property type="match status" value="1"/>
</dbReference>
<dbReference type="AlphaFoldDB" id="A0A7R8VKE4"/>
<dbReference type="SMART" id="SM00317">
    <property type="entry name" value="SET"/>
    <property type="match status" value="1"/>
</dbReference>
<dbReference type="InterPro" id="IPR052097">
    <property type="entry name" value="SET-MYND_domain_protein"/>
</dbReference>